<feature type="compositionally biased region" description="Low complexity" evidence="2">
    <location>
        <begin position="335"/>
        <end position="375"/>
    </location>
</feature>
<name>A0ABQ8UTN8_9EUKA</name>
<feature type="compositionally biased region" description="Low complexity" evidence="2">
    <location>
        <begin position="557"/>
        <end position="585"/>
    </location>
</feature>
<dbReference type="EMBL" id="JAPMOS010000015">
    <property type="protein sequence ID" value="KAJ4460095.1"/>
    <property type="molecule type" value="Genomic_DNA"/>
</dbReference>
<dbReference type="Proteomes" id="UP001141327">
    <property type="component" value="Unassembled WGS sequence"/>
</dbReference>
<feature type="compositionally biased region" description="Polar residues" evidence="2">
    <location>
        <begin position="586"/>
        <end position="600"/>
    </location>
</feature>
<feature type="compositionally biased region" description="Polar residues" evidence="2">
    <location>
        <begin position="404"/>
        <end position="420"/>
    </location>
</feature>
<feature type="region of interest" description="Disordered" evidence="2">
    <location>
        <begin position="24"/>
        <end position="100"/>
    </location>
</feature>
<feature type="compositionally biased region" description="Pro residues" evidence="2">
    <location>
        <begin position="319"/>
        <end position="334"/>
    </location>
</feature>
<evidence type="ECO:0000256" key="1">
    <source>
        <dbReference type="SAM" id="Coils"/>
    </source>
</evidence>
<feature type="region of interest" description="Disordered" evidence="2">
    <location>
        <begin position="557"/>
        <end position="633"/>
    </location>
</feature>
<proteinExistence type="predicted"/>
<feature type="region of interest" description="Disordered" evidence="2">
    <location>
        <begin position="724"/>
        <end position="749"/>
    </location>
</feature>
<reference evidence="3" key="1">
    <citation type="journal article" date="2022" name="bioRxiv">
        <title>Genomics of Preaxostyla Flagellates Illuminates Evolutionary Transitions and the Path Towards Mitochondrial Loss.</title>
        <authorList>
            <person name="Novak L.V.F."/>
            <person name="Treitli S.C."/>
            <person name="Pyrih J."/>
            <person name="Halakuc P."/>
            <person name="Pipaliya S.V."/>
            <person name="Vacek V."/>
            <person name="Brzon O."/>
            <person name="Soukal P."/>
            <person name="Eme L."/>
            <person name="Dacks J.B."/>
            <person name="Karnkowska A."/>
            <person name="Elias M."/>
            <person name="Hampl V."/>
        </authorList>
    </citation>
    <scope>NUCLEOTIDE SEQUENCE</scope>
    <source>
        <strain evidence="3">RCP-MX</strain>
    </source>
</reference>
<feature type="compositionally biased region" description="Low complexity" evidence="2">
    <location>
        <begin position="735"/>
        <end position="749"/>
    </location>
</feature>
<accession>A0ABQ8UTN8</accession>
<evidence type="ECO:0000256" key="2">
    <source>
        <dbReference type="SAM" id="MobiDB-lite"/>
    </source>
</evidence>
<keyword evidence="4" id="KW-1185">Reference proteome</keyword>
<keyword evidence="1" id="KW-0175">Coiled coil</keyword>
<feature type="coiled-coil region" evidence="1">
    <location>
        <begin position="212"/>
        <end position="242"/>
    </location>
</feature>
<feature type="compositionally biased region" description="Low complexity" evidence="2">
    <location>
        <begin position="257"/>
        <end position="273"/>
    </location>
</feature>
<feature type="compositionally biased region" description="Low complexity" evidence="2">
    <location>
        <begin position="385"/>
        <end position="400"/>
    </location>
</feature>
<feature type="region of interest" description="Disordered" evidence="2">
    <location>
        <begin position="1206"/>
        <end position="1241"/>
    </location>
</feature>
<evidence type="ECO:0000313" key="3">
    <source>
        <dbReference type="EMBL" id="KAJ4460095.1"/>
    </source>
</evidence>
<feature type="region of interest" description="Disordered" evidence="2">
    <location>
        <begin position="257"/>
        <end position="420"/>
    </location>
</feature>
<feature type="compositionally biased region" description="Low complexity" evidence="2">
    <location>
        <begin position="601"/>
        <end position="618"/>
    </location>
</feature>
<feature type="region of interest" description="Disordered" evidence="2">
    <location>
        <begin position="148"/>
        <end position="207"/>
    </location>
</feature>
<organism evidence="3 4">
    <name type="scientific">Paratrimastix pyriformis</name>
    <dbReference type="NCBI Taxonomy" id="342808"/>
    <lineage>
        <taxon>Eukaryota</taxon>
        <taxon>Metamonada</taxon>
        <taxon>Preaxostyla</taxon>
        <taxon>Paratrimastigidae</taxon>
        <taxon>Paratrimastix</taxon>
    </lineage>
</organism>
<feature type="compositionally biased region" description="Pro residues" evidence="2">
    <location>
        <begin position="1222"/>
        <end position="1241"/>
    </location>
</feature>
<gene>
    <name evidence="3" type="ORF">PAPYR_3824</name>
</gene>
<comment type="caution">
    <text evidence="3">The sequence shown here is derived from an EMBL/GenBank/DDBJ whole genome shotgun (WGS) entry which is preliminary data.</text>
</comment>
<protein>
    <submittedName>
        <fullName evidence="3">Uncharacterized protein</fullName>
    </submittedName>
</protein>
<evidence type="ECO:0000313" key="4">
    <source>
        <dbReference type="Proteomes" id="UP001141327"/>
    </source>
</evidence>
<sequence length="1241" mass="127340">MTMTLSLRPGVRTPGLSRVRVAQAHLTSSQTREIAGETRDAAGEISPAQDTAEQLPPPSSLTAALPPNTPQPVALRPANPQPVTASLPPPPTAVPPSASISAPQANVIRLVLPDGRSPPINRGAHLRIHLSFRIPFDQPLAFAATLSSGTTGARDPALPVSEHAAGPQVTRPATPPAQEASPVPPSKAVPLPMDEPTTTGPSPRDINATSREAQLLLLIERLQRESDELKQRQAGYDQLRRKNAELSLLLAQSSAPGASAASASSSPATPGAGRVSPNTTAPGPRSLAGPLPEDVRPHPPRPARSMSGAPSLLQVQVTMPPPSTPIGPPPPPPSWLHAPSTPSSAPPTQRVVPQSPAAPSQIPSAAPQGLRLPQAAAPPPPPALPSTAPSATPSVSPSARDSPSIPTTSPPAYSLSTSPALTAPPDESALGSVLGAYRAACAAGVRLALTSAGEAGATASLPPRSTGGARPSDDVDQLVEKMRGLLFWPGQAERVFPLPQPPSATSPRALIQLVCSLLSSQLADLLASPGPLPQGAQGKVGPVQLVHLLVDQLGPAAPAPTATGAPAPCEPSSSQLPSSFSSTLSATHTPEATADPLTSSGTAAPQTITGAATTAPPTGRHPHPPPLPSVPARHPDEAAALLSSLALRSETICRAVCPLDLPKPHTAVPPPPLAARPTSPELDASETTLSKSVFAVEKEPHMALMALTGCPRFFTPSLKGSPLSARLSRPPPPVLNSLLPTPTTTTTMPSESPVLRIIAHCQGLLGRLPPLPLPLPPAPSGADEDALRLYLRLGHLMATLVQTACSLKTALRLELMGGQALLALLTQAYVVALPAPLTSTDMHPLSPPGLFSVPMPMAQLPTLGMAIGKLLLAVMECTLPYTFLHEAPPPLDGDGPAPVPAAATRKPLAPPPVEALLKHPLALLQALATILSDHPTVTLQPAKSDPLAPWCPCCPSWAAHRTKCIAAETVVRFLVGRPQPLPAGTEADRPASGIAWLGDVGDAAVAVVATSLAHHLRGSIRAARLSCGGTAEEQPRPEGAAMGALWRSIRDCLLGLGLLVGALRNECDRGLDMPTRRSLAPLLASLHPLNSDQIPGIDPHQHWVAALIEGAAQGAPSSTDAEACPALGLRNWRTRLAGGMLPCAGPHSWYAKIGEDALAGLVVGLVPGVAGDVAQPSERCWVPFDGVFVERLSVLLGDALVVTGDPEVEADDLGGTAEAAQPPYPSPPNPSPSPPPSSSAS</sequence>